<feature type="compositionally biased region" description="Acidic residues" evidence="1">
    <location>
        <begin position="164"/>
        <end position="173"/>
    </location>
</feature>
<evidence type="ECO:0000313" key="2">
    <source>
        <dbReference type="EMBL" id="PYI07336.1"/>
    </source>
</evidence>
<sequence length="463" mass="52711">MSMPVKGKGKQRNPGKSNSAPGTPEESPERKPGRKPKSPSDMKSEDPSARPGVGSPPKGGQEAAEEEAEAAARQRAAEEAARRQEEDDAIREVQEAERRQAAEAAARQQEAAAAARQRAKEEAARRQEEEDKIEEVQETARQQEAEAAARQRAKEEAARRQEEEDKIEELRDEEQERQRAAEEAARRQEEDETALRQQEDERARREEEQEAAQRQSEQEAARQRMRKWTPWRWLERKHHSSTTTTDPASPPGNDHLTTIQHAITQTTDILNKTRRAWRVLRRIEETDSTDHDVAIAIIRTIQVREMAESLFEFLEKSRIALEWTRDQLFNLPADHQRWQRSANAARFNAYVTMLLYQDLFHDTNLTVTRFHEVLAQAPSILVEPRGAGHVEELRRDAINHKATDPVQPPEEAYVAQTQVPLTGPVQPRLIPPPPLPVDFVNKAIAFMVVPQNPLGQGSRVRPT</sequence>
<protein>
    <submittedName>
        <fullName evidence="2">Uncharacterized protein</fullName>
    </submittedName>
</protein>
<keyword evidence="3" id="KW-1185">Reference proteome</keyword>
<proteinExistence type="predicted"/>
<evidence type="ECO:0000313" key="3">
    <source>
        <dbReference type="Proteomes" id="UP000248423"/>
    </source>
</evidence>
<feature type="compositionally biased region" description="Basic and acidic residues" evidence="1">
    <location>
        <begin position="141"/>
        <end position="163"/>
    </location>
</feature>
<gene>
    <name evidence="2" type="ORF">BO78DRAFT_91394</name>
</gene>
<dbReference type="Proteomes" id="UP000248423">
    <property type="component" value="Unassembled WGS sequence"/>
</dbReference>
<dbReference type="AlphaFoldDB" id="A0A319EB83"/>
<feature type="compositionally biased region" description="Basic and acidic residues" evidence="1">
    <location>
        <begin position="174"/>
        <end position="207"/>
    </location>
</feature>
<feature type="compositionally biased region" description="Basic and acidic residues" evidence="1">
    <location>
        <begin position="38"/>
        <end position="48"/>
    </location>
</feature>
<dbReference type="OrthoDB" id="4450798at2759"/>
<reference evidence="2 3" key="1">
    <citation type="submission" date="2018-02" db="EMBL/GenBank/DDBJ databases">
        <title>The genomes of Aspergillus section Nigri reveals drivers in fungal speciation.</title>
        <authorList>
            <consortium name="DOE Joint Genome Institute"/>
            <person name="Vesth T.C."/>
            <person name="Nybo J."/>
            <person name="Theobald S."/>
            <person name="Brandl J."/>
            <person name="Frisvad J.C."/>
            <person name="Nielsen K.F."/>
            <person name="Lyhne E.K."/>
            <person name="Kogle M.E."/>
            <person name="Kuo A."/>
            <person name="Riley R."/>
            <person name="Clum A."/>
            <person name="Nolan M."/>
            <person name="Lipzen A."/>
            <person name="Salamov A."/>
            <person name="Henrissat B."/>
            <person name="Wiebenga A."/>
            <person name="De vries R.P."/>
            <person name="Grigoriev I.V."/>
            <person name="Mortensen U.H."/>
            <person name="Andersen M.R."/>
            <person name="Baker S.E."/>
        </authorList>
    </citation>
    <scope>NUCLEOTIDE SEQUENCE [LARGE SCALE GENOMIC DNA]</scope>
    <source>
        <strain evidence="2 3">CBS 121057</strain>
    </source>
</reference>
<feature type="compositionally biased region" description="Basic residues" evidence="1">
    <location>
        <begin position="223"/>
        <end position="240"/>
    </location>
</feature>
<feature type="compositionally biased region" description="Low complexity" evidence="1">
    <location>
        <begin position="102"/>
        <end position="116"/>
    </location>
</feature>
<feature type="region of interest" description="Disordered" evidence="1">
    <location>
        <begin position="1"/>
        <end position="254"/>
    </location>
</feature>
<evidence type="ECO:0000256" key="1">
    <source>
        <dbReference type="SAM" id="MobiDB-lite"/>
    </source>
</evidence>
<feature type="compositionally biased region" description="Basic and acidic residues" evidence="1">
    <location>
        <begin position="118"/>
        <end position="129"/>
    </location>
</feature>
<accession>A0A319EB83</accession>
<organism evidence="2 3">
    <name type="scientific">Aspergillus sclerotiicarbonarius (strain CBS 121057 / IBT 28362)</name>
    <dbReference type="NCBI Taxonomy" id="1448318"/>
    <lineage>
        <taxon>Eukaryota</taxon>
        <taxon>Fungi</taxon>
        <taxon>Dikarya</taxon>
        <taxon>Ascomycota</taxon>
        <taxon>Pezizomycotina</taxon>
        <taxon>Eurotiomycetes</taxon>
        <taxon>Eurotiomycetidae</taxon>
        <taxon>Eurotiales</taxon>
        <taxon>Aspergillaceae</taxon>
        <taxon>Aspergillus</taxon>
        <taxon>Aspergillus subgen. Circumdati</taxon>
    </lineage>
</organism>
<dbReference type="STRING" id="1448318.A0A319EB83"/>
<dbReference type="EMBL" id="KZ826342">
    <property type="protein sequence ID" value="PYI07336.1"/>
    <property type="molecule type" value="Genomic_DNA"/>
</dbReference>
<dbReference type="VEuPathDB" id="FungiDB:BO78DRAFT_91394"/>
<feature type="compositionally biased region" description="Basic and acidic residues" evidence="1">
    <location>
        <begin position="70"/>
        <end position="101"/>
    </location>
</feature>
<name>A0A319EB83_ASPSB</name>